<accession>A0A8S5RF11</accession>
<proteinExistence type="predicted"/>
<sequence>MGLSSKLILASKKAGTLINWQGRVSLALTYAGLDAYVYSYTRAYQDEGEGSLSPLLQTIKSDTQIYNVTLAVDPTNMLLIEAALYFYNLPEPVPPASKRFTGLSRLIVRSSTGGSPFVIDNVDSLFDPNSNSYNIFSEDLANWGYTNLTAGPILDFPLELEWYE</sequence>
<protein>
    <submittedName>
        <fullName evidence="1">Uncharacterized protein</fullName>
    </submittedName>
</protein>
<name>A0A8S5RF11_9VIRU</name>
<reference evidence="1" key="1">
    <citation type="journal article" date="2021" name="Proc. Natl. Acad. Sci. U.S.A.">
        <title>A Catalog of Tens of Thousands of Viruses from Human Metagenomes Reveals Hidden Associations with Chronic Diseases.</title>
        <authorList>
            <person name="Tisza M.J."/>
            <person name="Buck C.B."/>
        </authorList>
    </citation>
    <scope>NUCLEOTIDE SEQUENCE</scope>
    <source>
        <strain evidence="1">Ctqq75</strain>
    </source>
</reference>
<evidence type="ECO:0000313" key="1">
    <source>
        <dbReference type="EMBL" id="DAE29665.1"/>
    </source>
</evidence>
<organism evidence="1">
    <name type="scientific">virus sp. ctqq75</name>
    <dbReference type="NCBI Taxonomy" id="2827999"/>
    <lineage>
        <taxon>Viruses</taxon>
    </lineage>
</organism>
<dbReference type="EMBL" id="BK059096">
    <property type="protein sequence ID" value="DAE29665.1"/>
    <property type="molecule type" value="Genomic_DNA"/>
</dbReference>